<protein>
    <submittedName>
        <fullName evidence="1">Uncharacterized protein</fullName>
    </submittedName>
</protein>
<reference evidence="1" key="2">
    <citation type="submission" date="2023-05" db="EMBL/GenBank/DDBJ databases">
        <authorList>
            <person name="Schelkunov M.I."/>
        </authorList>
    </citation>
    <scope>NUCLEOTIDE SEQUENCE</scope>
    <source>
        <strain evidence="1">Hsosn_3</strain>
        <tissue evidence="1">Leaf</tissue>
    </source>
</reference>
<comment type="caution">
    <text evidence="1">The sequence shown here is derived from an EMBL/GenBank/DDBJ whole genome shotgun (WGS) entry which is preliminary data.</text>
</comment>
<reference evidence="1" key="1">
    <citation type="submission" date="2023-02" db="EMBL/GenBank/DDBJ databases">
        <title>Genome of toxic invasive species Heracleum sosnowskyi carries increased number of genes despite the absence of recent whole-genome duplications.</title>
        <authorList>
            <person name="Schelkunov M."/>
            <person name="Shtratnikova V."/>
            <person name="Makarenko M."/>
            <person name="Klepikova A."/>
            <person name="Omelchenko D."/>
            <person name="Novikova G."/>
            <person name="Obukhova E."/>
            <person name="Bogdanov V."/>
            <person name="Penin A."/>
            <person name="Logacheva M."/>
        </authorList>
    </citation>
    <scope>NUCLEOTIDE SEQUENCE</scope>
    <source>
        <strain evidence="1">Hsosn_3</strain>
        <tissue evidence="1">Leaf</tissue>
    </source>
</reference>
<dbReference type="AlphaFoldDB" id="A0AAD8JJG3"/>
<dbReference type="Proteomes" id="UP001237642">
    <property type="component" value="Unassembled WGS sequence"/>
</dbReference>
<name>A0AAD8JJG3_9APIA</name>
<proteinExistence type="predicted"/>
<accession>A0AAD8JJG3</accession>
<evidence type="ECO:0000313" key="1">
    <source>
        <dbReference type="EMBL" id="KAK1405590.1"/>
    </source>
</evidence>
<dbReference type="EMBL" id="JAUIZM010000001">
    <property type="protein sequence ID" value="KAK1405590.1"/>
    <property type="molecule type" value="Genomic_DNA"/>
</dbReference>
<sequence>MSSTSIDCEVEAVDLDSKTIFDLDWSTRNSMCFRPGFPRFEDLKMFDKAAQRLQKMNKASKRGIIIRSSHMSLQDMTLERSDEYPSMSHLDSFDCSNKFHEIDKIRDYNKMYRIKSPYRLVPAGPGDRSCHWRPDALCIYKDDIVAGLRFPFCPTPDASIFRRTKSPCRKNLYLTLRL</sequence>
<evidence type="ECO:0000313" key="2">
    <source>
        <dbReference type="Proteomes" id="UP001237642"/>
    </source>
</evidence>
<gene>
    <name evidence="1" type="ORF">POM88_005195</name>
</gene>
<keyword evidence="2" id="KW-1185">Reference proteome</keyword>
<organism evidence="1 2">
    <name type="scientific">Heracleum sosnowskyi</name>
    <dbReference type="NCBI Taxonomy" id="360622"/>
    <lineage>
        <taxon>Eukaryota</taxon>
        <taxon>Viridiplantae</taxon>
        <taxon>Streptophyta</taxon>
        <taxon>Embryophyta</taxon>
        <taxon>Tracheophyta</taxon>
        <taxon>Spermatophyta</taxon>
        <taxon>Magnoliopsida</taxon>
        <taxon>eudicotyledons</taxon>
        <taxon>Gunneridae</taxon>
        <taxon>Pentapetalae</taxon>
        <taxon>asterids</taxon>
        <taxon>campanulids</taxon>
        <taxon>Apiales</taxon>
        <taxon>Apiaceae</taxon>
        <taxon>Apioideae</taxon>
        <taxon>apioid superclade</taxon>
        <taxon>Tordylieae</taxon>
        <taxon>Tordyliinae</taxon>
        <taxon>Heracleum</taxon>
    </lineage>
</organism>